<dbReference type="PANTHER" id="PTHR34576">
    <property type="entry name" value="MEMBRANE-ASSOCIATED KINASE REGULATOR 6-RELATED"/>
    <property type="match status" value="1"/>
</dbReference>
<dbReference type="AlphaFoldDB" id="A0AAV2CZL4"/>
<name>A0AAV2CZL4_9ROSI</name>
<feature type="region of interest" description="Disordered" evidence="1">
    <location>
        <begin position="111"/>
        <end position="132"/>
    </location>
</feature>
<dbReference type="PANTHER" id="PTHR34576:SF14">
    <property type="entry name" value="MEMBRANE-ASSOCIATED KINASE REGULATOR 6"/>
    <property type="match status" value="1"/>
</dbReference>
<organism evidence="2 3">
    <name type="scientific">Linum trigynum</name>
    <dbReference type="NCBI Taxonomy" id="586398"/>
    <lineage>
        <taxon>Eukaryota</taxon>
        <taxon>Viridiplantae</taxon>
        <taxon>Streptophyta</taxon>
        <taxon>Embryophyta</taxon>
        <taxon>Tracheophyta</taxon>
        <taxon>Spermatophyta</taxon>
        <taxon>Magnoliopsida</taxon>
        <taxon>eudicotyledons</taxon>
        <taxon>Gunneridae</taxon>
        <taxon>Pentapetalae</taxon>
        <taxon>rosids</taxon>
        <taxon>fabids</taxon>
        <taxon>Malpighiales</taxon>
        <taxon>Linaceae</taxon>
        <taxon>Linum</taxon>
    </lineage>
</organism>
<protein>
    <recommendedName>
        <fullName evidence="4">Membrane-associated kinase regulator 6</fullName>
    </recommendedName>
</protein>
<feature type="compositionally biased region" description="Low complexity" evidence="1">
    <location>
        <begin position="200"/>
        <end position="211"/>
    </location>
</feature>
<keyword evidence="3" id="KW-1185">Reference proteome</keyword>
<accession>A0AAV2CZL4</accession>
<proteinExistence type="predicted"/>
<feature type="compositionally biased region" description="Pro residues" evidence="1">
    <location>
        <begin position="117"/>
        <end position="126"/>
    </location>
</feature>
<dbReference type="InterPro" id="IPR044699">
    <property type="entry name" value="MAKR6"/>
</dbReference>
<gene>
    <name evidence="2" type="ORF">LTRI10_LOCUS8686</name>
</gene>
<dbReference type="EMBL" id="OZ034814">
    <property type="protein sequence ID" value="CAL1361307.1"/>
    <property type="molecule type" value="Genomic_DNA"/>
</dbReference>
<sequence>MEPSSQSLAIESFSRSWLLTSVNSSSSSDCLQASLRPSIDGFYDLNSKQVDYKMLRPRRSTSEEEESHKFCFDIPASVSAAAGGGTTVAPADQLFSNGVIKPSCLYNELESHTSKPAAPPPPPPPSSALGAANKRAVSAVNIQCQVLGRWRKLSGRVLLNYFRRLKYSWVRSSSSRKCISGADDAAAAAADRRILQVNKSSSPQVSPRRSSTACSPDDGWSEADSSIYEAVLHCKRSNR</sequence>
<feature type="region of interest" description="Disordered" evidence="1">
    <location>
        <begin position="198"/>
        <end position="221"/>
    </location>
</feature>
<dbReference type="Proteomes" id="UP001497516">
    <property type="component" value="Chromosome 10"/>
</dbReference>
<evidence type="ECO:0000256" key="1">
    <source>
        <dbReference type="SAM" id="MobiDB-lite"/>
    </source>
</evidence>
<evidence type="ECO:0000313" key="3">
    <source>
        <dbReference type="Proteomes" id="UP001497516"/>
    </source>
</evidence>
<reference evidence="2 3" key="1">
    <citation type="submission" date="2024-04" db="EMBL/GenBank/DDBJ databases">
        <authorList>
            <person name="Fracassetti M."/>
        </authorList>
    </citation>
    <scope>NUCLEOTIDE SEQUENCE [LARGE SCALE GENOMIC DNA]</scope>
</reference>
<evidence type="ECO:0000313" key="2">
    <source>
        <dbReference type="EMBL" id="CAL1361307.1"/>
    </source>
</evidence>
<evidence type="ECO:0008006" key="4">
    <source>
        <dbReference type="Google" id="ProtNLM"/>
    </source>
</evidence>